<sequence>MFLRTTFLRQKPFSKKLNVLSRASMSSENTEKKPVLALPSTADETVSVDINDTYKLKEMGPVVINENGTMSRINNWFEMNDIERANVNRVLLKRNRERLAKLKAAADEKEKEENK</sequence>
<dbReference type="EMBL" id="JAEPRE010000010">
    <property type="protein sequence ID" value="KAG2237061.1"/>
    <property type="molecule type" value="Genomic_DNA"/>
</dbReference>
<organism evidence="1 2">
    <name type="scientific">Thamnidium elegans</name>
    <dbReference type="NCBI Taxonomy" id="101142"/>
    <lineage>
        <taxon>Eukaryota</taxon>
        <taxon>Fungi</taxon>
        <taxon>Fungi incertae sedis</taxon>
        <taxon>Mucoromycota</taxon>
        <taxon>Mucoromycotina</taxon>
        <taxon>Mucoromycetes</taxon>
        <taxon>Mucorales</taxon>
        <taxon>Mucorineae</taxon>
        <taxon>Mucoraceae</taxon>
        <taxon>Thamnidium</taxon>
    </lineage>
</organism>
<evidence type="ECO:0000313" key="2">
    <source>
        <dbReference type="Proteomes" id="UP000613177"/>
    </source>
</evidence>
<dbReference type="PANTHER" id="PTHR39474">
    <property type="entry name" value="UNNAMED PRODUCT"/>
    <property type="match status" value="1"/>
</dbReference>
<dbReference type="AlphaFoldDB" id="A0A8H7SZ84"/>
<accession>A0A8H7SZ84</accession>
<keyword evidence="2" id="KW-1185">Reference proteome</keyword>
<comment type="caution">
    <text evidence="1">The sequence shown here is derived from an EMBL/GenBank/DDBJ whole genome shotgun (WGS) entry which is preliminary data.</text>
</comment>
<dbReference type="Proteomes" id="UP000613177">
    <property type="component" value="Unassembled WGS sequence"/>
</dbReference>
<proteinExistence type="predicted"/>
<dbReference type="PANTHER" id="PTHR39474:SF1">
    <property type="entry name" value="FUNGAL SPECIFIC TRANSCRIPTION FACTOR"/>
    <property type="match status" value="1"/>
</dbReference>
<gene>
    <name evidence="1" type="ORF">INT48_001829</name>
</gene>
<protein>
    <submittedName>
        <fullName evidence="1">Uncharacterized protein</fullName>
    </submittedName>
</protein>
<reference evidence="1" key="1">
    <citation type="submission" date="2021-01" db="EMBL/GenBank/DDBJ databases">
        <title>Metabolic potential, ecology and presence of endohyphal bacteria is reflected in genomic diversity of Mucoromycotina.</title>
        <authorList>
            <person name="Muszewska A."/>
            <person name="Okrasinska A."/>
            <person name="Steczkiewicz K."/>
            <person name="Drgas O."/>
            <person name="Orlowska M."/>
            <person name="Perlinska-Lenart U."/>
            <person name="Aleksandrzak-Piekarczyk T."/>
            <person name="Szatraj K."/>
            <person name="Zielenkiewicz U."/>
            <person name="Pilsyk S."/>
            <person name="Malc E."/>
            <person name="Mieczkowski P."/>
            <person name="Kruszewska J.S."/>
            <person name="Biernat P."/>
            <person name="Pawlowska J."/>
        </authorList>
    </citation>
    <scope>NUCLEOTIDE SEQUENCE</scope>
    <source>
        <strain evidence="1">WA0000018081</strain>
    </source>
</reference>
<name>A0A8H7SZ84_9FUNG</name>
<evidence type="ECO:0000313" key="1">
    <source>
        <dbReference type="EMBL" id="KAG2237061.1"/>
    </source>
</evidence>